<dbReference type="RefSeq" id="WP_084400161.1">
    <property type="nucleotide sequence ID" value="NZ_BDCO01000002.1"/>
</dbReference>
<feature type="domain" description="Glycoside hydrolase family 5" evidence="3">
    <location>
        <begin position="165"/>
        <end position="332"/>
    </location>
</feature>
<accession>A0A146G454</accession>
<organism evidence="4 5">
    <name type="scientific">Terrimicrobium sacchariphilum</name>
    <dbReference type="NCBI Taxonomy" id="690879"/>
    <lineage>
        <taxon>Bacteria</taxon>
        <taxon>Pseudomonadati</taxon>
        <taxon>Verrucomicrobiota</taxon>
        <taxon>Terrimicrobiia</taxon>
        <taxon>Terrimicrobiales</taxon>
        <taxon>Terrimicrobiaceae</taxon>
        <taxon>Terrimicrobium</taxon>
    </lineage>
</organism>
<evidence type="ECO:0000313" key="4">
    <source>
        <dbReference type="EMBL" id="GAT32222.1"/>
    </source>
</evidence>
<sequence length="661" mass="73823">MSSLIDPSQLDKDAALSTAEFLGSGILTTGANYWASHAGIFMWQDWRPDIVREDMRLLSGAGLQILRVFPLWSDFQPIHSQRGYHGNHIEFRLGEDPLPDNVAVASGVSEEMLDRFGVLADLAEEFGLQLIVGLITGWMSGRFFAPPALESRNAITDPLSIRWQVRFVSALIRRFETHPAIRAWDLGNECNCMGPAARDQAWLWTATLANAIRVADPTRPIISGMHSLDADPTKTWTIRDQAEHTDILTTHPYPLFTPHCHREPLDTMRPLLHASAETCLYADLSGKPTFVEEFGTLSPMGFGEEASAAMVKVRMFDLWAHDCRAALWWCAHDQRHLTQAPYDWLAVERELGLFRDDGSPKPVLDALSEAHTSINSLPIDRLPRRRTEAVCLLTPGQDNWGVAYSTFVLAKQAGFDLTFHYVDRALPDAGLYLLPSMKSYSALSRGRERELWEKVAAGATLYVSFDAAGFLSDWVGNSGIEVLNSSERAGESRFHRAKDDVPFSLAAAWRIRVRTSRAQVLASESDGNPVFLVSEYGKGRVYSLMLPLEASVAVAPEAFLPETLQPFWELYRDFADHALASRVIRKNSPWLGVTEHPDDDDGVIVVFINYSPLPMEDEVSVAPAYRWAETWLGSEPVSCGKNRLRLQIPPHSTVVARVSLR</sequence>
<evidence type="ECO:0000256" key="2">
    <source>
        <dbReference type="ARBA" id="ARBA00023295"/>
    </source>
</evidence>
<name>A0A146G454_TERSA</name>
<keyword evidence="5" id="KW-1185">Reference proteome</keyword>
<reference evidence="5" key="1">
    <citation type="journal article" date="2017" name="Genome Announc.">
        <title>Draft Genome Sequence of Terrimicrobium sacchariphilum NM-5T, a Facultative Anaerobic Soil Bacterium of the Class Spartobacteria.</title>
        <authorList>
            <person name="Qiu Y.L."/>
            <person name="Tourlousse D.M."/>
            <person name="Matsuura N."/>
            <person name="Ohashi A."/>
            <person name="Sekiguchi Y."/>
        </authorList>
    </citation>
    <scope>NUCLEOTIDE SEQUENCE [LARGE SCALE GENOMIC DNA]</scope>
    <source>
        <strain evidence="5">NM-5</strain>
    </source>
</reference>
<dbReference type="InterPro" id="IPR017853">
    <property type="entry name" value="GH"/>
</dbReference>
<comment type="caution">
    <text evidence="4">The sequence shown here is derived from an EMBL/GenBank/DDBJ whole genome shotgun (WGS) entry which is preliminary data.</text>
</comment>
<dbReference type="Proteomes" id="UP000076023">
    <property type="component" value="Unassembled WGS sequence"/>
</dbReference>
<dbReference type="EMBL" id="BDCO01000002">
    <property type="protein sequence ID" value="GAT32222.1"/>
    <property type="molecule type" value="Genomic_DNA"/>
</dbReference>
<dbReference type="STRING" id="690879.TSACC_2620"/>
<protein>
    <submittedName>
        <fullName evidence="4">Cellulase</fullName>
    </submittedName>
</protein>
<evidence type="ECO:0000256" key="1">
    <source>
        <dbReference type="ARBA" id="ARBA00022801"/>
    </source>
</evidence>
<dbReference type="GO" id="GO:0000272">
    <property type="term" value="P:polysaccharide catabolic process"/>
    <property type="evidence" value="ECO:0007669"/>
    <property type="project" value="InterPro"/>
</dbReference>
<dbReference type="InterPro" id="IPR001547">
    <property type="entry name" value="Glyco_hydro_5"/>
</dbReference>
<keyword evidence="1" id="KW-0378">Hydrolase</keyword>
<keyword evidence="2" id="KW-0326">Glycosidase</keyword>
<dbReference type="Pfam" id="PF00150">
    <property type="entry name" value="Cellulase"/>
    <property type="match status" value="1"/>
</dbReference>
<dbReference type="AlphaFoldDB" id="A0A146G454"/>
<evidence type="ECO:0000259" key="3">
    <source>
        <dbReference type="Pfam" id="PF00150"/>
    </source>
</evidence>
<dbReference type="InParanoid" id="A0A146G454"/>
<dbReference type="GO" id="GO:0004553">
    <property type="term" value="F:hydrolase activity, hydrolyzing O-glycosyl compounds"/>
    <property type="evidence" value="ECO:0007669"/>
    <property type="project" value="InterPro"/>
</dbReference>
<proteinExistence type="predicted"/>
<gene>
    <name evidence="4" type="ORF">TSACC_2620</name>
</gene>
<dbReference type="Gene3D" id="3.20.20.80">
    <property type="entry name" value="Glycosidases"/>
    <property type="match status" value="1"/>
</dbReference>
<dbReference type="SUPFAM" id="SSF51445">
    <property type="entry name" value="(Trans)glycosidases"/>
    <property type="match status" value="1"/>
</dbReference>
<dbReference type="OrthoDB" id="183316at2"/>
<evidence type="ECO:0000313" key="5">
    <source>
        <dbReference type="Proteomes" id="UP000076023"/>
    </source>
</evidence>